<dbReference type="OrthoDB" id="9775927at2"/>
<dbReference type="Proteomes" id="UP000196880">
    <property type="component" value="Unassembled WGS sequence"/>
</dbReference>
<dbReference type="EMBL" id="NAIA01000001">
    <property type="protein sequence ID" value="OWF66487.1"/>
    <property type="molecule type" value="Genomic_DNA"/>
</dbReference>
<dbReference type="AlphaFoldDB" id="A0A210RZY2"/>
<name>A0A210RZY2_9BURK</name>
<comment type="caution">
    <text evidence="1">The sequence shown here is derived from an EMBL/GenBank/DDBJ whole genome shotgun (WGS) entry which is preliminary data.</text>
</comment>
<gene>
    <name evidence="1" type="ORF">B6A14_00395</name>
</gene>
<evidence type="ECO:0000313" key="1">
    <source>
        <dbReference type="EMBL" id="OWF66487.1"/>
    </source>
</evidence>
<sequence>MFFKHTTPADAPIMARAVISTCRQNGWSNEIQPQFLRIVFHSLMSYDCDFETLEPISTEEFALAMPEPDKRNEVLDLMLATELLCTSISPEISDAINLWAQKLAIKNNGLALIRDLSKQLVAQAQQDFYRSNYFYDADLSSPNFSQLDQKYGLSATMMTMDASDEVATRYENLQKLPDGTLGRGLWDFYKKRNFNFPGVIGGINEAVAHHDWIHVLADYDSNGIGEMEVAAFSTMATQSESAVMNFLGTLSIFQGGLLKTIVAGAPHLGHDMELINGPERIAIALQRGKEVSIDLVLGIDFFDYAHEPLEDLRRRWNIPAKTA</sequence>
<dbReference type="RefSeq" id="WP_087908514.1">
    <property type="nucleotide sequence ID" value="NZ_NAIA01000001.1"/>
</dbReference>
<reference evidence="1 2" key="1">
    <citation type="submission" date="2017-03" db="EMBL/GenBank/DDBJ databases">
        <title>New species Polynucleobacter sp. MWH-EgelM1-30-B4.</title>
        <authorList>
            <person name="Hahn M.W."/>
        </authorList>
    </citation>
    <scope>NUCLEOTIDE SEQUENCE [LARGE SCALE GENOMIC DNA]</scope>
    <source>
        <strain evidence="1 2">MWH-EgelM1-30-B4</strain>
    </source>
</reference>
<keyword evidence="2" id="KW-1185">Reference proteome</keyword>
<proteinExistence type="predicted"/>
<evidence type="ECO:0000313" key="2">
    <source>
        <dbReference type="Proteomes" id="UP000196880"/>
    </source>
</evidence>
<organism evidence="1 2">
    <name type="scientific">Polynucleobacter hirudinilacicola</name>
    <dbReference type="NCBI Taxonomy" id="1743166"/>
    <lineage>
        <taxon>Bacteria</taxon>
        <taxon>Pseudomonadati</taxon>
        <taxon>Pseudomonadota</taxon>
        <taxon>Betaproteobacteria</taxon>
        <taxon>Burkholderiales</taxon>
        <taxon>Burkholderiaceae</taxon>
        <taxon>Polynucleobacter</taxon>
    </lineage>
</organism>
<accession>A0A210RZY2</accession>
<protein>
    <submittedName>
        <fullName evidence="1">Uncharacterized protein</fullName>
    </submittedName>
</protein>